<sequence length="252" mass="28396">MGKGFCNSCIRSYSAIPASNNIAHHAQVAWKRMARASVLNGRTHLPINRIAQAVSLGLSRSYIVVPGIFTLMCGTQIAWAQATPEADIFQPRNTLYMRAEDSHLFLTTLILSAFECIFLLLRALYLAVLFTPSVAMAPFADSFGPQYRKLWLQVVHQTLERAGPAFIKWGQWAATRPDLFPRDLCTELSNFTHKHLNIALPTQKRLLKKLLVVKFLKFLMTLRKNLWHLEVLLKCIELLCGLVTAAARSSQC</sequence>
<organism evidence="2">
    <name type="scientific">Sesamum radiatum</name>
    <name type="common">Black benniseed</name>
    <dbReference type="NCBI Taxonomy" id="300843"/>
    <lineage>
        <taxon>Eukaryota</taxon>
        <taxon>Viridiplantae</taxon>
        <taxon>Streptophyta</taxon>
        <taxon>Embryophyta</taxon>
        <taxon>Tracheophyta</taxon>
        <taxon>Spermatophyta</taxon>
        <taxon>Magnoliopsida</taxon>
        <taxon>eudicotyledons</taxon>
        <taxon>Gunneridae</taxon>
        <taxon>Pentapetalae</taxon>
        <taxon>asterids</taxon>
        <taxon>lamiids</taxon>
        <taxon>Lamiales</taxon>
        <taxon>Pedaliaceae</taxon>
        <taxon>Sesamum</taxon>
    </lineage>
</organism>
<name>A0AAW2LSC8_SESRA</name>
<dbReference type="PANTHER" id="PTHR45890">
    <property type="entry name" value="AARF DOMAIN CONTAINING KINASE 2 (PREDICTED)"/>
    <property type="match status" value="1"/>
</dbReference>
<reference evidence="2" key="1">
    <citation type="submission" date="2020-06" db="EMBL/GenBank/DDBJ databases">
        <authorList>
            <person name="Li T."/>
            <person name="Hu X."/>
            <person name="Zhang T."/>
            <person name="Song X."/>
            <person name="Zhang H."/>
            <person name="Dai N."/>
            <person name="Sheng W."/>
            <person name="Hou X."/>
            <person name="Wei L."/>
        </authorList>
    </citation>
    <scope>NUCLEOTIDE SEQUENCE</scope>
    <source>
        <strain evidence="2">G02</strain>
        <tissue evidence="2">Leaf</tissue>
    </source>
</reference>
<feature type="transmembrane region" description="Helical" evidence="1">
    <location>
        <begin position="102"/>
        <end position="121"/>
    </location>
</feature>
<keyword evidence="1" id="KW-0472">Membrane</keyword>
<dbReference type="AlphaFoldDB" id="A0AAW2LSC8"/>
<keyword evidence="1" id="KW-1133">Transmembrane helix</keyword>
<comment type="caution">
    <text evidence="2">The sequence shown here is derived from an EMBL/GenBank/DDBJ whole genome shotgun (WGS) entry which is preliminary data.</text>
</comment>
<gene>
    <name evidence="2" type="ORF">Sradi_5380700</name>
</gene>
<dbReference type="EMBL" id="JACGWJ010000024">
    <property type="protein sequence ID" value="KAL0321192.1"/>
    <property type="molecule type" value="Genomic_DNA"/>
</dbReference>
<proteinExistence type="predicted"/>
<protein>
    <submittedName>
        <fullName evidence="2">ABC1 family protein C21C3.03, mitochondrial</fullName>
    </submittedName>
</protein>
<evidence type="ECO:0000256" key="1">
    <source>
        <dbReference type="SAM" id="Phobius"/>
    </source>
</evidence>
<dbReference type="PANTHER" id="PTHR45890:SF1">
    <property type="entry name" value="AARF DOMAIN CONTAINING KINASE 2"/>
    <property type="match status" value="1"/>
</dbReference>
<dbReference type="InterPro" id="IPR052402">
    <property type="entry name" value="ADCK_kinase"/>
</dbReference>
<keyword evidence="1" id="KW-0812">Transmembrane</keyword>
<feature type="transmembrane region" description="Helical" evidence="1">
    <location>
        <begin position="62"/>
        <end position="82"/>
    </location>
</feature>
<accession>A0AAW2LSC8</accession>
<evidence type="ECO:0000313" key="2">
    <source>
        <dbReference type="EMBL" id="KAL0321192.1"/>
    </source>
</evidence>
<reference evidence="2" key="2">
    <citation type="journal article" date="2024" name="Plant">
        <title>Genomic evolution and insights into agronomic trait innovations of Sesamum species.</title>
        <authorList>
            <person name="Miao H."/>
            <person name="Wang L."/>
            <person name="Qu L."/>
            <person name="Liu H."/>
            <person name="Sun Y."/>
            <person name="Le M."/>
            <person name="Wang Q."/>
            <person name="Wei S."/>
            <person name="Zheng Y."/>
            <person name="Lin W."/>
            <person name="Duan Y."/>
            <person name="Cao H."/>
            <person name="Xiong S."/>
            <person name="Wang X."/>
            <person name="Wei L."/>
            <person name="Li C."/>
            <person name="Ma Q."/>
            <person name="Ju M."/>
            <person name="Zhao R."/>
            <person name="Li G."/>
            <person name="Mu C."/>
            <person name="Tian Q."/>
            <person name="Mei H."/>
            <person name="Zhang T."/>
            <person name="Gao T."/>
            <person name="Zhang H."/>
        </authorList>
    </citation>
    <scope>NUCLEOTIDE SEQUENCE</scope>
    <source>
        <strain evidence="2">G02</strain>
    </source>
</reference>